<gene>
    <name evidence="8 10" type="primary">pal</name>
    <name evidence="10" type="ORF">GRI48_13685</name>
</gene>
<dbReference type="PROSITE" id="PS51123">
    <property type="entry name" value="OMPA_2"/>
    <property type="match status" value="1"/>
</dbReference>
<evidence type="ECO:0000256" key="1">
    <source>
        <dbReference type="ARBA" id="ARBA00022618"/>
    </source>
</evidence>
<keyword evidence="3 8" id="KW-0472">Membrane</keyword>
<keyword evidence="2 8" id="KW-0732">Signal</keyword>
<dbReference type="GO" id="GO:0051301">
    <property type="term" value="P:cell division"/>
    <property type="evidence" value="ECO:0007669"/>
    <property type="project" value="UniProtKB-UniRule"/>
</dbReference>
<keyword evidence="4 8" id="KW-0564">Palmitate</keyword>
<dbReference type="InterPro" id="IPR039001">
    <property type="entry name" value="Pal"/>
</dbReference>
<keyword evidence="11" id="KW-1185">Reference proteome</keyword>
<evidence type="ECO:0000256" key="8">
    <source>
        <dbReference type="HAMAP-Rule" id="MF_02204"/>
    </source>
</evidence>
<dbReference type="InterPro" id="IPR050330">
    <property type="entry name" value="Bact_OuterMem_StrucFunc"/>
</dbReference>
<evidence type="ECO:0000313" key="10">
    <source>
        <dbReference type="EMBL" id="MXO64051.1"/>
    </source>
</evidence>
<organism evidence="10 11">
    <name type="scientific">Qipengyuania oceanensis</name>
    <dbReference type="NCBI Taxonomy" id="1463597"/>
    <lineage>
        <taxon>Bacteria</taxon>
        <taxon>Pseudomonadati</taxon>
        <taxon>Pseudomonadota</taxon>
        <taxon>Alphaproteobacteria</taxon>
        <taxon>Sphingomonadales</taxon>
        <taxon>Erythrobacteraceae</taxon>
        <taxon>Qipengyuania</taxon>
    </lineage>
</organism>
<accession>A0A844YIU5</accession>
<evidence type="ECO:0000256" key="6">
    <source>
        <dbReference type="ARBA" id="ARBA00023288"/>
    </source>
</evidence>
<comment type="subcellular location">
    <subcellularLocation>
        <location evidence="8">Cell outer membrane</location>
        <topology evidence="8">Lipid-anchor</topology>
    </subcellularLocation>
</comment>
<evidence type="ECO:0000256" key="7">
    <source>
        <dbReference type="ARBA" id="ARBA00023306"/>
    </source>
</evidence>
<comment type="similarity">
    <text evidence="8">Belongs to the Pal lipoprotein family.</text>
</comment>
<protein>
    <recommendedName>
        <fullName evidence="8">Peptidoglycan-associated lipoprotein</fullName>
        <shortName evidence="8">PAL</shortName>
    </recommendedName>
</protein>
<evidence type="ECO:0000256" key="2">
    <source>
        <dbReference type="ARBA" id="ARBA00022729"/>
    </source>
</evidence>
<evidence type="ECO:0000259" key="9">
    <source>
        <dbReference type="PROSITE" id="PS51123"/>
    </source>
</evidence>
<dbReference type="CDD" id="cd07185">
    <property type="entry name" value="OmpA_C-like"/>
    <property type="match status" value="1"/>
</dbReference>
<evidence type="ECO:0000256" key="5">
    <source>
        <dbReference type="ARBA" id="ARBA00023237"/>
    </source>
</evidence>
<dbReference type="PROSITE" id="PS01068">
    <property type="entry name" value="OMPA_1"/>
    <property type="match status" value="1"/>
</dbReference>
<dbReference type="PRINTS" id="PR01021">
    <property type="entry name" value="OMPADOMAIN"/>
</dbReference>
<dbReference type="InterPro" id="IPR036737">
    <property type="entry name" value="OmpA-like_sf"/>
</dbReference>
<dbReference type="Proteomes" id="UP000445582">
    <property type="component" value="Unassembled WGS sequence"/>
</dbReference>
<dbReference type="HAMAP" id="MF_02204">
    <property type="entry name" value="Pal"/>
    <property type="match status" value="1"/>
</dbReference>
<comment type="function">
    <text evidence="8">Part of the Tol-Pal system, which plays a role in outer membrane invagination during cell division and is important for maintaining outer membrane integrity.</text>
</comment>
<dbReference type="AlphaFoldDB" id="A0A844YIU5"/>
<proteinExistence type="inferred from homology"/>
<evidence type="ECO:0000256" key="4">
    <source>
        <dbReference type="ARBA" id="ARBA00023139"/>
    </source>
</evidence>
<dbReference type="InterPro" id="IPR014169">
    <property type="entry name" value="Pal_lipo_C"/>
</dbReference>
<dbReference type="Gene3D" id="3.30.1330.60">
    <property type="entry name" value="OmpA-like domain"/>
    <property type="match status" value="1"/>
</dbReference>
<dbReference type="PROSITE" id="PS51257">
    <property type="entry name" value="PROKAR_LIPOPROTEIN"/>
    <property type="match status" value="1"/>
</dbReference>
<dbReference type="Pfam" id="PF00691">
    <property type="entry name" value="OmpA"/>
    <property type="match status" value="1"/>
</dbReference>
<dbReference type="GO" id="GO:0009279">
    <property type="term" value="C:cell outer membrane"/>
    <property type="evidence" value="ECO:0007669"/>
    <property type="project" value="UniProtKB-SubCell"/>
</dbReference>
<feature type="domain" description="OmpA-like" evidence="9">
    <location>
        <begin position="56"/>
        <end position="171"/>
    </location>
</feature>
<dbReference type="InterPro" id="IPR006665">
    <property type="entry name" value="OmpA-like"/>
</dbReference>
<name>A0A844YIU5_9SPHN</name>
<keyword evidence="5 8" id="KW-0998">Cell outer membrane</keyword>
<evidence type="ECO:0000256" key="3">
    <source>
        <dbReference type="ARBA" id="ARBA00023136"/>
    </source>
</evidence>
<dbReference type="RefSeq" id="WP_160677479.1">
    <property type="nucleotide sequence ID" value="NZ_WTYN01000006.1"/>
</dbReference>
<sequence>MKTRFAAIALLVGTAAIGGCSKKAPEQLPPAPEQDGTVTQLPDRIPAGAVEGSHDHFVQQVNGQNVIYFETDRYNIDSADAAALQTQAQYLMQYPDVRVTVEGHADERGTREYNLALGERRANAAKNYLVGIGIGANRISTVSYGKERPVALGSTEAAWAQNRRAVTVIIN</sequence>
<dbReference type="PANTHER" id="PTHR30329:SF21">
    <property type="entry name" value="LIPOPROTEIN YIAD-RELATED"/>
    <property type="match status" value="1"/>
</dbReference>
<comment type="caution">
    <text evidence="10">The sequence shown here is derived from an EMBL/GenBank/DDBJ whole genome shotgun (WGS) entry which is preliminary data.</text>
</comment>
<keyword evidence="1 8" id="KW-0132">Cell division</keyword>
<dbReference type="SUPFAM" id="SSF103088">
    <property type="entry name" value="OmpA-like"/>
    <property type="match status" value="1"/>
</dbReference>
<dbReference type="EMBL" id="WTYN01000006">
    <property type="protein sequence ID" value="MXO64051.1"/>
    <property type="molecule type" value="Genomic_DNA"/>
</dbReference>
<dbReference type="PANTHER" id="PTHR30329">
    <property type="entry name" value="STATOR ELEMENT OF FLAGELLAR MOTOR COMPLEX"/>
    <property type="match status" value="1"/>
</dbReference>
<keyword evidence="7 8" id="KW-0131">Cell cycle</keyword>
<reference evidence="10 11" key="1">
    <citation type="submission" date="2019-12" db="EMBL/GenBank/DDBJ databases">
        <title>Genomic-based taxomic classification of the family Erythrobacteraceae.</title>
        <authorList>
            <person name="Xu L."/>
        </authorList>
    </citation>
    <scope>NUCLEOTIDE SEQUENCE [LARGE SCALE GENOMIC DNA]</scope>
    <source>
        <strain evidence="10 11">MCCC 1A09965</strain>
    </source>
</reference>
<evidence type="ECO:0000313" key="11">
    <source>
        <dbReference type="Proteomes" id="UP000445582"/>
    </source>
</evidence>
<dbReference type="InterPro" id="IPR006690">
    <property type="entry name" value="OMPA-like_CS"/>
</dbReference>
<comment type="subunit">
    <text evidence="8">The Tol-Pal system is composed of five core proteins: the inner membrane proteins TolA, TolQ and TolR, the periplasmic protein TolB and the outer membrane protein Pal. They form a network linking the inner and outer membranes and the peptidoglycan layer.</text>
</comment>
<dbReference type="NCBIfam" id="TIGR02802">
    <property type="entry name" value="Pal_lipo"/>
    <property type="match status" value="1"/>
</dbReference>
<keyword evidence="6 8" id="KW-0449">Lipoprotein</keyword>
<dbReference type="OrthoDB" id="9809164at2"/>
<dbReference type="InterPro" id="IPR006664">
    <property type="entry name" value="OMP_bac"/>
</dbReference>